<gene>
    <name evidence="1" type="ORF">PPRIM_AZ9-3.1.T0760073</name>
</gene>
<keyword evidence="2" id="KW-1185">Reference proteome</keyword>
<name>A0A8S1NHT3_PARPR</name>
<dbReference type="EMBL" id="CAJJDM010000079">
    <property type="protein sequence ID" value="CAD8086234.1"/>
    <property type="molecule type" value="Genomic_DNA"/>
</dbReference>
<organism evidence="1 2">
    <name type="scientific">Paramecium primaurelia</name>
    <dbReference type="NCBI Taxonomy" id="5886"/>
    <lineage>
        <taxon>Eukaryota</taxon>
        <taxon>Sar</taxon>
        <taxon>Alveolata</taxon>
        <taxon>Ciliophora</taxon>
        <taxon>Intramacronucleata</taxon>
        <taxon>Oligohymenophorea</taxon>
        <taxon>Peniculida</taxon>
        <taxon>Parameciidae</taxon>
        <taxon>Paramecium</taxon>
    </lineage>
</organism>
<dbReference type="AlphaFoldDB" id="A0A8S1NHT3"/>
<proteinExistence type="predicted"/>
<sequence>MKYLKIDQMNYSCQIQVDNLYIIFKPIIKDNQDKELKHLNQLVASLKLEIFHLNLLYNQKKKINELKSNNQLIINDFNKQLKSILKSLIQNNIQKNKQEYKSQPNLLDIQIQRNKFLNLEQLVHKLFYYNKEK</sequence>
<accession>A0A8S1NHT3</accession>
<comment type="caution">
    <text evidence="1">The sequence shown here is derived from an EMBL/GenBank/DDBJ whole genome shotgun (WGS) entry which is preliminary data.</text>
</comment>
<reference evidence="1" key="1">
    <citation type="submission" date="2021-01" db="EMBL/GenBank/DDBJ databases">
        <authorList>
            <consortium name="Genoscope - CEA"/>
            <person name="William W."/>
        </authorList>
    </citation>
    <scope>NUCLEOTIDE SEQUENCE</scope>
</reference>
<dbReference type="Proteomes" id="UP000688137">
    <property type="component" value="Unassembled WGS sequence"/>
</dbReference>
<evidence type="ECO:0000313" key="1">
    <source>
        <dbReference type="EMBL" id="CAD8086234.1"/>
    </source>
</evidence>
<evidence type="ECO:0000313" key="2">
    <source>
        <dbReference type="Proteomes" id="UP000688137"/>
    </source>
</evidence>
<protein>
    <submittedName>
        <fullName evidence="1">Uncharacterized protein</fullName>
    </submittedName>
</protein>